<dbReference type="EC" id="2.7.1.71" evidence="7"/>
<feature type="binding site" evidence="7">
    <location>
        <position position="22"/>
    </location>
    <ligand>
        <name>Mg(2+)</name>
        <dbReference type="ChEBI" id="CHEBI:18420"/>
    </ligand>
</feature>
<comment type="subcellular location">
    <subcellularLocation>
        <location evidence="7">Cytoplasm</location>
    </subcellularLocation>
</comment>
<keyword evidence="7" id="KW-0479">Metal-binding</keyword>
<evidence type="ECO:0000256" key="4">
    <source>
        <dbReference type="ARBA" id="ARBA00022777"/>
    </source>
</evidence>
<evidence type="ECO:0000313" key="8">
    <source>
        <dbReference type="EMBL" id="HJB74104.1"/>
    </source>
</evidence>
<comment type="caution">
    <text evidence="8">The sequence shown here is derived from an EMBL/GenBank/DDBJ whole genome shotgun (WGS) entry which is preliminary data.</text>
</comment>
<gene>
    <name evidence="7" type="primary">aroK</name>
    <name evidence="8" type="ORF">IAA37_00305</name>
</gene>
<evidence type="ECO:0000256" key="7">
    <source>
        <dbReference type="HAMAP-Rule" id="MF_00109"/>
    </source>
</evidence>
<keyword evidence="6 7" id="KW-0057">Aromatic amino acid biosynthesis</keyword>
<comment type="caution">
    <text evidence="7">Lacks conserved residue(s) required for the propagation of feature annotation.</text>
</comment>
<dbReference type="EMBL" id="DWXN01000001">
    <property type="protein sequence ID" value="HJB74104.1"/>
    <property type="molecule type" value="Genomic_DNA"/>
</dbReference>
<dbReference type="Gene3D" id="3.40.50.300">
    <property type="entry name" value="P-loop containing nucleotide triphosphate hydrolases"/>
    <property type="match status" value="1"/>
</dbReference>
<dbReference type="GO" id="GO:0009423">
    <property type="term" value="P:chorismate biosynthetic process"/>
    <property type="evidence" value="ECO:0007669"/>
    <property type="project" value="UniProtKB-UniRule"/>
</dbReference>
<comment type="similarity">
    <text evidence="7">Belongs to the shikimate kinase family.</text>
</comment>
<dbReference type="GO" id="GO:0009073">
    <property type="term" value="P:aromatic amino acid family biosynthetic process"/>
    <property type="evidence" value="ECO:0007669"/>
    <property type="project" value="UniProtKB-KW"/>
</dbReference>
<dbReference type="GO" id="GO:0005524">
    <property type="term" value="F:ATP binding"/>
    <property type="evidence" value="ECO:0007669"/>
    <property type="project" value="UniProtKB-UniRule"/>
</dbReference>
<dbReference type="HAMAP" id="MF_00109">
    <property type="entry name" value="Shikimate_kinase"/>
    <property type="match status" value="1"/>
</dbReference>
<dbReference type="PRINTS" id="PR01100">
    <property type="entry name" value="SHIKIMTKNASE"/>
</dbReference>
<comment type="subunit">
    <text evidence="7">Monomer.</text>
</comment>
<dbReference type="GO" id="GO:0005829">
    <property type="term" value="C:cytosol"/>
    <property type="evidence" value="ECO:0007669"/>
    <property type="project" value="TreeGrafter"/>
</dbReference>
<comment type="catalytic activity">
    <reaction evidence="7">
        <text>shikimate + ATP = 3-phosphoshikimate + ADP + H(+)</text>
        <dbReference type="Rhea" id="RHEA:13121"/>
        <dbReference type="ChEBI" id="CHEBI:15378"/>
        <dbReference type="ChEBI" id="CHEBI:30616"/>
        <dbReference type="ChEBI" id="CHEBI:36208"/>
        <dbReference type="ChEBI" id="CHEBI:145989"/>
        <dbReference type="ChEBI" id="CHEBI:456216"/>
        <dbReference type="EC" id="2.7.1.71"/>
    </reaction>
</comment>
<keyword evidence="7" id="KW-0963">Cytoplasm</keyword>
<name>A0A9D2MH56_9FIRM</name>
<dbReference type="GO" id="GO:0000287">
    <property type="term" value="F:magnesium ion binding"/>
    <property type="evidence" value="ECO:0007669"/>
    <property type="project" value="UniProtKB-UniRule"/>
</dbReference>
<comment type="pathway">
    <text evidence="7">Metabolic intermediate biosynthesis; chorismate biosynthesis; chorismate from D-erythrose 4-phosphate and phosphoenolpyruvate: step 5/7.</text>
</comment>
<feature type="binding site" evidence="7">
    <location>
        <begin position="18"/>
        <end position="23"/>
    </location>
    <ligand>
        <name>ATP</name>
        <dbReference type="ChEBI" id="CHEBI:30616"/>
    </ligand>
</feature>
<organism evidence="8 9">
    <name type="scientific">Candidatus Eubacterium faecale</name>
    <dbReference type="NCBI Taxonomy" id="2838568"/>
    <lineage>
        <taxon>Bacteria</taxon>
        <taxon>Bacillati</taxon>
        <taxon>Bacillota</taxon>
        <taxon>Clostridia</taxon>
        <taxon>Eubacteriales</taxon>
        <taxon>Eubacteriaceae</taxon>
        <taxon>Eubacterium</taxon>
    </lineage>
</organism>
<evidence type="ECO:0000313" key="9">
    <source>
        <dbReference type="Proteomes" id="UP000823877"/>
    </source>
</evidence>
<reference evidence="8" key="2">
    <citation type="submission" date="2021-04" db="EMBL/GenBank/DDBJ databases">
        <authorList>
            <person name="Gilroy R."/>
        </authorList>
    </citation>
    <scope>NUCLEOTIDE SEQUENCE</scope>
    <source>
        <strain evidence="8">CHK188-16595</strain>
    </source>
</reference>
<dbReference type="AlphaFoldDB" id="A0A9D2MH56"/>
<accession>A0A9D2MH56</accession>
<sequence>MKKPLLNEENIILIGMPGAGKSTCGVLAAKILLKNFFDTDLLIQSMENKRLQQIINEKGTAEFKRAEEAAVLSLDIKGTVIATGGSVVYSPKAMAHLKSMGKVIYMHLSYDEMKKRIKNLSTRGIVLENGETLMDMYNERRPLYEKYADHIIDCDGNTIDDTVAEIVDVCENNS</sequence>
<evidence type="ECO:0000256" key="2">
    <source>
        <dbReference type="ARBA" id="ARBA00022679"/>
    </source>
</evidence>
<dbReference type="Proteomes" id="UP000823877">
    <property type="component" value="Unassembled WGS sequence"/>
</dbReference>
<keyword evidence="2 7" id="KW-0808">Transferase</keyword>
<keyword evidence="1 7" id="KW-0028">Amino-acid biosynthesis</keyword>
<evidence type="ECO:0000256" key="1">
    <source>
        <dbReference type="ARBA" id="ARBA00022605"/>
    </source>
</evidence>
<keyword evidence="5 7" id="KW-0067">ATP-binding</keyword>
<dbReference type="GO" id="GO:0004765">
    <property type="term" value="F:shikimate kinase activity"/>
    <property type="evidence" value="ECO:0007669"/>
    <property type="project" value="UniProtKB-UniRule"/>
</dbReference>
<dbReference type="InterPro" id="IPR000623">
    <property type="entry name" value="Shikimate_kinase/TSH1"/>
</dbReference>
<keyword evidence="7" id="KW-0460">Magnesium</keyword>
<dbReference type="CDD" id="cd00464">
    <property type="entry name" value="SK"/>
    <property type="match status" value="1"/>
</dbReference>
<comment type="function">
    <text evidence="7">Catalyzes the specific phosphorylation of the 3-hydroxyl group of shikimic acid using ATP as a cosubstrate.</text>
</comment>
<dbReference type="PANTHER" id="PTHR21087">
    <property type="entry name" value="SHIKIMATE KINASE"/>
    <property type="match status" value="1"/>
</dbReference>
<evidence type="ECO:0000256" key="5">
    <source>
        <dbReference type="ARBA" id="ARBA00022840"/>
    </source>
</evidence>
<feature type="binding site" evidence="7">
    <location>
        <position position="123"/>
    </location>
    <ligand>
        <name>ATP</name>
        <dbReference type="ChEBI" id="CHEBI:30616"/>
    </ligand>
</feature>
<evidence type="ECO:0000256" key="6">
    <source>
        <dbReference type="ARBA" id="ARBA00023141"/>
    </source>
</evidence>
<dbReference type="InterPro" id="IPR027417">
    <property type="entry name" value="P-loop_NTPase"/>
</dbReference>
<evidence type="ECO:0000256" key="3">
    <source>
        <dbReference type="ARBA" id="ARBA00022741"/>
    </source>
</evidence>
<feature type="binding site" evidence="7">
    <location>
        <position position="140"/>
    </location>
    <ligand>
        <name>substrate</name>
    </ligand>
</feature>
<reference evidence="8" key="1">
    <citation type="journal article" date="2021" name="PeerJ">
        <title>Extensive microbial diversity within the chicken gut microbiome revealed by metagenomics and culture.</title>
        <authorList>
            <person name="Gilroy R."/>
            <person name="Ravi A."/>
            <person name="Getino M."/>
            <person name="Pursley I."/>
            <person name="Horton D.L."/>
            <person name="Alikhan N.F."/>
            <person name="Baker D."/>
            <person name="Gharbi K."/>
            <person name="Hall N."/>
            <person name="Watson M."/>
            <person name="Adriaenssens E.M."/>
            <person name="Foster-Nyarko E."/>
            <person name="Jarju S."/>
            <person name="Secka A."/>
            <person name="Antonio M."/>
            <person name="Oren A."/>
            <person name="Chaudhuri R.R."/>
            <person name="La Ragione R."/>
            <person name="Hildebrand F."/>
            <person name="Pallen M.J."/>
        </authorList>
    </citation>
    <scope>NUCLEOTIDE SEQUENCE</scope>
    <source>
        <strain evidence="8">CHK188-16595</strain>
    </source>
</reference>
<feature type="binding site" evidence="7">
    <location>
        <position position="85"/>
    </location>
    <ligand>
        <name>substrate</name>
    </ligand>
</feature>
<feature type="binding site" evidence="7">
    <location>
        <position position="40"/>
    </location>
    <ligand>
        <name>substrate</name>
    </ligand>
</feature>
<protein>
    <recommendedName>
        <fullName evidence="7">Shikimate kinase</fullName>
        <shortName evidence="7">SK</shortName>
        <ecNumber evidence="7">2.7.1.71</ecNumber>
    </recommendedName>
</protein>
<proteinExistence type="inferred from homology"/>
<dbReference type="InterPro" id="IPR031322">
    <property type="entry name" value="Shikimate/glucono_kinase"/>
</dbReference>
<dbReference type="PANTHER" id="PTHR21087:SF16">
    <property type="entry name" value="SHIKIMATE KINASE 1, CHLOROPLASTIC"/>
    <property type="match status" value="1"/>
</dbReference>
<dbReference type="GO" id="GO:0008652">
    <property type="term" value="P:amino acid biosynthetic process"/>
    <property type="evidence" value="ECO:0007669"/>
    <property type="project" value="UniProtKB-KW"/>
</dbReference>
<keyword evidence="4 7" id="KW-0418">Kinase</keyword>
<dbReference type="SUPFAM" id="SSF52540">
    <property type="entry name" value="P-loop containing nucleoside triphosphate hydrolases"/>
    <property type="match status" value="1"/>
</dbReference>
<keyword evidence="3 7" id="KW-0547">Nucleotide-binding</keyword>
<dbReference type="Pfam" id="PF01202">
    <property type="entry name" value="SKI"/>
    <property type="match status" value="1"/>
</dbReference>
<comment type="cofactor">
    <cofactor evidence="7">
        <name>Mg(2+)</name>
        <dbReference type="ChEBI" id="CHEBI:18420"/>
    </cofactor>
    <text evidence="7">Binds 1 Mg(2+) ion per subunit.</text>
</comment>